<dbReference type="Pfam" id="PF00482">
    <property type="entry name" value="T2SSF"/>
    <property type="match status" value="1"/>
</dbReference>
<keyword evidence="10" id="KW-1185">Reference proteome</keyword>
<comment type="caution">
    <text evidence="9">The sequence shown here is derived from an EMBL/GenBank/DDBJ whole genome shotgun (WGS) entry which is preliminary data.</text>
</comment>
<evidence type="ECO:0000256" key="5">
    <source>
        <dbReference type="ARBA" id="ARBA00023136"/>
    </source>
</evidence>
<evidence type="ECO:0000256" key="4">
    <source>
        <dbReference type="ARBA" id="ARBA00022989"/>
    </source>
</evidence>
<sequence length="271" mass="26976">MHADGPPGGAAMSPLAPSHAPSDALAVVTQGSMLAGLVAAGLAAAAVLVLLGGRHEADGSSGSVSAAHPDVGAEGTGGADTVPSSPPSSARRQDSPVSPVSPDGQGREATRGRGLRFLRRGQDDQAEADDAQVSSALALLALAYRSGLPTWDVLEAVAAGLTGRASTDLRQVATALRWGASEAEAWASVGHVWAPAARAVAIAHQAGVPPGAMLLAASDDLREAELERLEISAAKVGVRLVAPLGLVLLPAFCLNTVAPLVIALAGDLMSG</sequence>
<evidence type="ECO:0000259" key="8">
    <source>
        <dbReference type="Pfam" id="PF00482"/>
    </source>
</evidence>
<accession>A0ABP7DSV7</accession>
<feature type="domain" description="Type II secretion system protein GspF" evidence="8">
    <location>
        <begin position="137"/>
        <end position="253"/>
    </location>
</feature>
<dbReference type="PANTHER" id="PTHR35007">
    <property type="entry name" value="INTEGRAL MEMBRANE PROTEIN-RELATED"/>
    <property type="match status" value="1"/>
</dbReference>
<keyword evidence="5 7" id="KW-0472">Membrane</keyword>
<evidence type="ECO:0000313" key="10">
    <source>
        <dbReference type="Proteomes" id="UP001501468"/>
    </source>
</evidence>
<evidence type="ECO:0000256" key="3">
    <source>
        <dbReference type="ARBA" id="ARBA00022692"/>
    </source>
</evidence>
<protein>
    <recommendedName>
        <fullName evidence="8">Type II secretion system protein GspF domain-containing protein</fullName>
    </recommendedName>
</protein>
<keyword evidence="3 7" id="KW-0812">Transmembrane</keyword>
<comment type="subcellular location">
    <subcellularLocation>
        <location evidence="1">Cell membrane</location>
        <topology evidence="1">Multi-pass membrane protein</topology>
    </subcellularLocation>
</comment>
<feature type="transmembrane region" description="Helical" evidence="7">
    <location>
        <begin position="31"/>
        <end position="51"/>
    </location>
</feature>
<evidence type="ECO:0000256" key="2">
    <source>
        <dbReference type="ARBA" id="ARBA00022475"/>
    </source>
</evidence>
<feature type="region of interest" description="Disordered" evidence="6">
    <location>
        <begin position="58"/>
        <end position="114"/>
    </location>
</feature>
<keyword evidence="4 7" id="KW-1133">Transmembrane helix</keyword>
<evidence type="ECO:0000256" key="7">
    <source>
        <dbReference type="SAM" id="Phobius"/>
    </source>
</evidence>
<evidence type="ECO:0000256" key="1">
    <source>
        <dbReference type="ARBA" id="ARBA00004651"/>
    </source>
</evidence>
<gene>
    <name evidence="9" type="ORF">GCM10022399_25380</name>
</gene>
<dbReference type="InterPro" id="IPR018076">
    <property type="entry name" value="T2SS_GspF_dom"/>
</dbReference>
<reference evidence="10" key="1">
    <citation type="journal article" date="2019" name="Int. J. Syst. Evol. Microbiol.">
        <title>The Global Catalogue of Microorganisms (GCM) 10K type strain sequencing project: providing services to taxonomists for standard genome sequencing and annotation.</title>
        <authorList>
            <consortium name="The Broad Institute Genomics Platform"/>
            <consortium name="The Broad Institute Genome Sequencing Center for Infectious Disease"/>
            <person name="Wu L."/>
            <person name="Ma J."/>
        </authorList>
    </citation>
    <scope>NUCLEOTIDE SEQUENCE [LARGE SCALE GENOMIC DNA]</scope>
    <source>
        <strain evidence="10">JCM 17125</strain>
    </source>
</reference>
<feature type="compositionally biased region" description="Polar residues" evidence="6">
    <location>
        <begin position="87"/>
        <end position="98"/>
    </location>
</feature>
<evidence type="ECO:0000313" key="9">
    <source>
        <dbReference type="EMBL" id="GAA3707565.1"/>
    </source>
</evidence>
<keyword evidence="2" id="KW-1003">Cell membrane</keyword>
<dbReference type="PANTHER" id="PTHR35007:SF3">
    <property type="entry name" value="POSSIBLE CONSERVED ALANINE RICH MEMBRANE PROTEIN"/>
    <property type="match status" value="1"/>
</dbReference>
<organism evidence="9 10">
    <name type="scientific">Terrabacter ginsenosidimutans</name>
    <dbReference type="NCBI Taxonomy" id="490575"/>
    <lineage>
        <taxon>Bacteria</taxon>
        <taxon>Bacillati</taxon>
        <taxon>Actinomycetota</taxon>
        <taxon>Actinomycetes</taxon>
        <taxon>Micrococcales</taxon>
        <taxon>Intrasporangiaceae</taxon>
        <taxon>Terrabacter</taxon>
    </lineage>
</organism>
<evidence type="ECO:0000256" key="6">
    <source>
        <dbReference type="SAM" id="MobiDB-lite"/>
    </source>
</evidence>
<dbReference type="EMBL" id="BAABDC010000003">
    <property type="protein sequence ID" value="GAA3707565.1"/>
    <property type="molecule type" value="Genomic_DNA"/>
</dbReference>
<proteinExistence type="predicted"/>
<feature type="transmembrane region" description="Helical" evidence="7">
    <location>
        <begin position="240"/>
        <end position="265"/>
    </location>
</feature>
<name>A0ABP7DSV7_9MICO</name>
<dbReference type="Proteomes" id="UP001501468">
    <property type="component" value="Unassembled WGS sequence"/>
</dbReference>